<comment type="function">
    <text evidence="4">Catalyzes the reduction of 1-pyrroline-5-carboxylate (PCA) to L-proline.</text>
</comment>
<dbReference type="GO" id="GO:0055129">
    <property type="term" value="P:L-proline biosynthetic process"/>
    <property type="evidence" value="ECO:0007669"/>
    <property type="project" value="UniProtKB-UniRule"/>
</dbReference>
<dbReference type="EMBL" id="MFQH01000003">
    <property type="protein sequence ID" value="OGH78682.1"/>
    <property type="molecule type" value="Genomic_DNA"/>
</dbReference>
<sequence>MFKKIGIVGAGVMGEVFIKQFIENLQVDPKDITACSPIIPRLEELKNRYKIGVSENNKDGLVDKDVVLLSVKPQQAKEMLESIKPFVVNQVFVSIMAGVSIQTIEKILGTKKIVRCMPNTPAQIGFGMTVWKADIISPEQKKIVQQLFSQLGEEMEVKIEKSIDASTAISGSGPAYVFDFASHLIESARALGFNKIQAKKLVVQTIIGAGFLFKGSQEDARVLRNKVTSKGGTTEAAFKIIDPSNLAKIYKKATKMAYKRAIFLKKQIK</sequence>
<dbReference type="HAMAP" id="MF_01925">
    <property type="entry name" value="P5C_reductase"/>
    <property type="match status" value="1"/>
</dbReference>
<dbReference type="InterPro" id="IPR036291">
    <property type="entry name" value="NAD(P)-bd_dom_sf"/>
</dbReference>
<reference evidence="9 10" key="1">
    <citation type="journal article" date="2016" name="Nat. Commun.">
        <title>Thousands of microbial genomes shed light on interconnected biogeochemical processes in an aquifer system.</title>
        <authorList>
            <person name="Anantharaman K."/>
            <person name="Brown C.T."/>
            <person name="Hug L.A."/>
            <person name="Sharon I."/>
            <person name="Castelle C.J."/>
            <person name="Probst A.J."/>
            <person name="Thomas B.C."/>
            <person name="Singh A."/>
            <person name="Wilkins M.J."/>
            <person name="Karaoz U."/>
            <person name="Brodie E.L."/>
            <person name="Williams K.H."/>
            <person name="Hubbard S.S."/>
            <person name="Banfield J.F."/>
        </authorList>
    </citation>
    <scope>NUCLEOTIDE SEQUENCE [LARGE SCALE GENOMIC DNA]</scope>
</reference>
<dbReference type="NCBIfam" id="TIGR00112">
    <property type="entry name" value="proC"/>
    <property type="match status" value="1"/>
</dbReference>
<evidence type="ECO:0000313" key="10">
    <source>
        <dbReference type="Proteomes" id="UP000177040"/>
    </source>
</evidence>
<comment type="similarity">
    <text evidence="1 4">Belongs to the pyrroline-5-carboxylate reductase family.</text>
</comment>
<accession>A0A1F6N480</accession>
<evidence type="ECO:0000259" key="8">
    <source>
        <dbReference type="Pfam" id="PF14748"/>
    </source>
</evidence>
<evidence type="ECO:0000256" key="1">
    <source>
        <dbReference type="ARBA" id="ARBA00005525"/>
    </source>
</evidence>
<feature type="domain" description="Pyrroline-5-carboxylate reductase catalytic N-terminal" evidence="7">
    <location>
        <begin position="4"/>
        <end position="98"/>
    </location>
</feature>
<dbReference type="GO" id="GO:0004735">
    <property type="term" value="F:pyrroline-5-carboxylate reductase activity"/>
    <property type="evidence" value="ECO:0007669"/>
    <property type="project" value="UniProtKB-UniRule"/>
</dbReference>
<protein>
    <recommendedName>
        <fullName evidence="4 5">Pyrroline-5-carboxylate reductase</fullName>
        <shortName evidence="4">P5C reductase</shortName>
        <shortName evidence="4">P5CR</shortName>
        <ecNumber evidence="4 5">1.5.1.2</ecNumber>
    </recommendedName>
    <alternativeName>
        <fullName evidence="4">PCA reductase</fullName>
    </alternativeName>
</protein>
<evidence type="ECO:0000256" key="5">
    <source>
        <dbReference type="NCBIfam" id="TIGR00112"/>
    </source>
</evidence>
<dbReference type="InterPro" id="IPR008927">
    <property type="entry name" value="6-PGluconate_DH-like_C_sf"/>
</dbReference>
<dbReference type="Gene3D" id="1.10.3730.10">
    <property type="entry name" value="ProC C-terminal domain-like"/>
    <property type="match status" value="1"/>
</dbReference>
<dbReference type="InterPro" id="IPR028939">
    <property type="entry name" value="P5C_Rdtase_cat_N"/>
</dbReference>
<keyword evidence="2 4" id="KW-0521">NADP</keyword>
<evidence type="ECO:0000256" key="2">
    <source>
        <dbReference type="ARBA" id="ARBA00022857"/>
    </source>
</evidence>
<feature type="domain" description="Pyrroline-5-carboxylate reductase dimerisation" evidence="8">
    <location>
        <begin position="160"/>
        <end position="261"/>
    </location>
</feature>
<dbReference type="PANTHER" id="PTHR11645:SF0">
    <property type="entry name" value="PYRROLINE-5-CARBOXYLATE REDUCTASE 3"/>
    <property type="match status" value="1"/>
</dbReference>
<dbReference type="GO" id="GO:0005737">
    <property type="term" value="C:cytoplasm"/>
    <property type="evidence" value="ECO:0007669"/>
    <property type="project" value="UniProtKB-SubCell"/>
</dbReference>
<proteinExistence type="inferred from homology"/>
<organism evidence="9 10">
    <name type="scientific">Candidatus Magasanikbacteria bacterium RIFCSPLOWO2_01_FULL_40_15</name>
    <dbReference type="NCBI Taxonomy" id="1798686"/>
    <lineage>
        <taxon>Bacteria</taxon>
        <taxon>Candidatus Magasanikiibacteriota</taxon>
    </lineage>
</organism>
<name>A0A1F6N480_9BACT</name>
<dbReference type="InterPro" id="IPR029036">
    <property type="entry name" value="P5CR_dimer"/>
</dbReference>
<evidence type="ECO:0000256" key="3">
    <source>
        <dbReference type="ARBA" id="ARBA00023002"/>
    </source>
</evidence>
<dbReference type="SUPFAM" id="SSF51735">
    <property type="entry name" value="NAD(P)-binding Rossmann-fold domains"/>
    <property type="match status" value="1"/>
</dbReference>
<dbReference type="UniPathway" id="UPA00098">
    <property type="reaction ID" value="UER00361"/>
</dbReference>
<dbReference type="InterPro" id="IPR000304">
    <property type="entry name" value="Pyrroline-COOH_reductase"/>
</dbReference>
<dbReference type="Pfam" id="PF03807">
    <property type="entry name" value="F420_oxidored"/>
    <property type="match status" value="1"/>
</dbReference>
<dbReference type="PIRSF" id="PIRSF000193">
    <property type="entry name" value="Pyrrol-5-carb_rd"/>
    <property type="match status" value="1"/>
</dbReference>
<evidence type="ECO:0000259" key="7">
    <source>
        <dbReference type="Pfam" id="PF03807"/>
    </source>
</evidence>
<dbReference type="SUPFAM" id="SSF48179">
    <property type="entry name" value="6-phosphogluconate dehydrogenase C-terminal domain-like"/>
    <property type="match status" value="1"/>
</dbReference>
<dbReference type="Pfam" id="PF14748">
    <property type="entry name" value="P5CR_dimer"/>
    <property type="match status" value="1"/>
</dbReference>
<keyword evidence="4" id="KW-0028">Amino-acid biosynthesis</keyword>
<keyword evidence="4" id="KW-0963">Cytoplasm</keyword>
<dbReference type="Gene3D" id="3.40.50.720">
    <property type="entry name" value="NAD(P)-binding Rossmann-like Domain"/>
    <property type="match status" value="1"/>
</dbReference>
<dbReference type="Proteomes" id="UP000177040">
    <property type="component" value="Unassembled WGS sequence"/>
</dbReference>
<dbReference type="EC" id="1.5.1.2" evidence="4 5"/>
<comment type="caution">
    <text evidence="9">The sequence shown here is derived from an EMBL/GenBank/DDBJ whole genome shotgun (WGS) entry which is preliminary data.</text>
</comment>
<dbReference type="PANTHER" id="PTHR11645">
    <property type="entry name" value="PYRROLINE-5-CARBOXYLATE REDUCTASE"/>
    <property type="match status" value="1"/>
</dbReference>
<comment type="pathway">
    <text evidence="4">Amino-acid biosynthesis; L-proline biosynthesis; L-proline from L-glutamate 5-semialdehyde: step 1/1.</text>
</comment>
<comment type="subcellular location">
    <subcellularLocation>
        <location evidence="4">Cytoplasm</location>
    </subcellularLocation>
</comment>
<evidence type="ECO:0000256" key="4">
    <source>
        <dbReference type="HAMAP-Rule" id="MF_01925"/>
    </source>
</evidence>
<gene>
    <name evidence="4" type="primary">proC</name>
    <name evidence="9" type="ORF">A2983_04240</name>
</gene>
<comment type="catalytic activity">
    <reaction evidence="4">
        <text>L-proline + NAD(+) = (S)-1-pyrroline-5-carboxylate + NADH + 2 H(+)</text>
        <dbReference type="Rhea" id="RHEA:14105"/>
        <dbReference type="ChEBI" id="CHEBI:15378"/>
        <dbReference type="ChEBI" id="CHEBI:17388"/>
        <dbReference type="ChEBI" id="CHEBI:57540"/>
        <dbReference type="ChEBI" id="CHEBI:57945"/>
        <dbReference type="ChEBI" id="CHEBI:60039"/>
        <dbReference type="EC" id="1.5.1.2"/>
    </reaction>
</comment>
<dbReference type="AlphaFoldDB" id="A0A1F6N480"/>
<keyword evidence="4" id="KW-0641">Proline biosynthesis</keyword>
<keyword evidence="3 4" id="KW-0560">Oxidoreductase</keyword>
<comment type="catalytic activity">
    <reaction evidence="4">
        <text>L-proline + NADP(+) = (S)-1-pyrroline-5-carboxylate + NADPH + 2 H(+)</text>
        <dbReference type="Rhea" id="RHEA:14109"/>
        <dbReference type="ChEBI" id="CHEBI:15378"/>
        <dbReference type="ChEBI" id="CHEBI:17388"/>
        <dbReference type="ChEBI" id="CHEBI:57783"/>
        <dbReference type="ChEBI" id="CHEBI:58349"/>
        <dbReference type="ChEBI" id="CHEBI:60039"/>
        <dbReference type="EC" id="1.5.1.2"/>
    </reaction>
</comment>
<feature type="binding site" evidence="6">
    <location>
        <position position="36"/>
    </location>
    <ligand>
        <name>NADP(+)</name>
        <dbReference type="ChEBI" id="CHEBI:58349"/>
    </ligand>
</feature>
<evidence type="ECO:0000313" key="9">
    <source>
        <dbReference type="EMBL" id="OGH78682.1"/>
    </source>
</evidence>
<feature type="binding site" evidence="6">
    <location>
        <position position="57"/>
    </location>
    <ligand>
        <name>NADPH</name>
        <dbReference type="ChEBI" id="CHEBI:57783"/>
    </ligand>
</feature>
<evidence type="ECO:0000256" key="6">
    <source>
        <dbReference type="PIRSR" id="PIRSR000193-1"/>
    </source>
</evidence>